<dbReference type="EMBL" id="KE652383">
    <property type="protein sequence ID" value="EQL01958.1"/>
    <property type="molecule type" value="Genomic_DNA"/>
</dbReference>
<dbReference type="GO" id="GO:0006364">
    <property type="term" value="P:rRNA processing"/>
    <property type="evidence" value="ECO:0007669"/>
    <property type="project" value="InterPro"/>
</dbReference>
<dbReference type="InterPro" id="IPR018983">
    <property type="entry name" value="U3_snoRNA-assocProt_15_C"/>
</dbReference>
<proteinExistence type="predicted"/>
<dbReference type="eggNOG" id="KOG0310">
    <property type="taxonomic scope" value="Eukaryota"/>
</dbReference>
<name>T5AJF2_OPHSC</name>
<dbReference type="HOGENOM" id="CLU_2961407_0_0_1"/>
<protein>
    <submittedName>
        <fullName evidence="2">U3 small nucleolar RNA-associated protein 15</fullName>
    </submittedName>
</protein>
<evidence type="ECO:0000313" key="3">
    <source>
        <dbReference type="Proteomes" id="UP000019374"/>
    </source>
</evidence>
<feature type="domain" description="U3 small nucleolar RNA-associated protein 15 C-terminal" evidence="1">
    <location>
        <begin position="9"/>
        <end position="53"/>
    </location>
</feature>
<dbReference type="Pfam" id="PF09384">
    <property type="entry name" value="UTP15_C"/>
    <property type="match status" value="1"/>
</dbReference>
<dbReference type="GO" id="GO:0005730">
    <property type="term" value="C:nucleolus"/>
    <property type="evidence" value="ECO:0007669"/>
    <property type="project" value="InterPro"/>
</dbReference>
<dbReference type="Proteomes" id="UP000019374">
    <property type="component" value="Unassembled WGS sequence"/>
</dbReference>
<organism evidence="2 3">
    <name type="scientific">Ophiocordyceps sinensis (strain Co18 / CGMCC 3.14243)</name>
    <name type="common">Yarsagumba caterpillar fungus</name>
    <name type="synonym">Hirsutella sinensis</name>
    <dbReference type="NCBI Taxonomy" id="911162"/>
    <lineage>
        <taxon>Eukaryota</taxon>
        <taxon>Fungi</taxon>
        <taxon>Dikarya</taxon>
        <taxon>Ascomycota</taxon>
        <taxon>Pezizomycotina</taxon>
        <taxon>Sordariomycetes</taxon>
        <taxon>Hypocreomycetidae</taxon>
        <taxon>Hypocreales</taxon>
        <taxon>Ophiocordycipitaceae</taxon>
        <taxon>Ophiocordyceps</taxon>
    </lineage>
</organism>
<gene>
    <name evidence="2" type="ORF">OCS_02332</name>
</gene>
<accession>T5AJF2</accession>
<reference evidence="2 3" key="1">
    <citation type="journal article" date="2013" name="Chin. Sci. Bull.">
        <title>Genome survey uncovers the secrets of sex and lifestyle in caterpillar fungus.</title>
        <authorList>
            <person name="Hu X."/>
            <person name="Zhang Y."/>
            <person name="Xiao G."/>
            <person name="Zheng P."/>
            <person name="Xia Y."/>
            <person name="Zhang X."/>
            <person name="St Leger R.J."/>
            <person name="Liu X."/>
            <person name="Wang C."/>
        </authorList>
    </citation>
    <scope>NUCLEOTIDE SEQUENCE [LARGE SCALE GENOMIC DNA]</scope>
    <source>
        <strain evidence="3">Co18 / CGMCC 3.14243</strain>
        <tissue evidence="2">Fruit-body</tissue>
    </source>
</reference>
<dbReference type="AlphaFoldDB" id="T5AJF2"/>
<evidence type="ECO:0000313" key="2">
    <source>
        <dbReference type="EMBL" id="EQL01958.1"/>
    </source>
</evidence>
<evidence type="ECO:0000259" key="1">
    <source>
        <dbReference type="Pfam" id="PF09384"/>
    </source>
</evidence>
<sequence>MDTKERGALDLYAEYVGGSAELHEGFGTLHRRVKLEVERAQMATLTSGMIDSLVVGAAQ</sequence>